<feature type="non-terminal residue" evidence="2">
    <location>
        <position position="1"/>
    </location>
</feature>
<accession>A0A6J4LJK5</accession>
<reference evidence="2" key="1">
    <citation type="submission" date="2020-02" db="EMBL/GenBank/DDBJ databases">
        <authorList>
            <person name="Meier V. D."/>
        </authorList>
    </citation>
    <scope>NUCLEOTIDE SEQUENCE</scope>
    <source>
        <strain evidence="2">AVDCRST_MAG68</strain>
    </source>
</reference>
<organism evidence="2">
    <name type="scientific">uncultured Gemmatimonadota bacterium</name>
    <dbReference type="NCBI Taxonomy" id="203437"/>
    <lineage>
        <taxon>Bacteria</taxon>
        <taxon>Pseudomonadati</taxon>
        <taxon>Gemmatimonadota</taxon>
        <taxon>environmental samples</taxon>
    </lineage>
</organism>
<dbReference type="AlphaFoldDB" id="A0A6J4LJK5"/>
<feature type="region of interest" description="Disordered" evidence="1">
    <location>
        <begin position="14"/>
        <end position="138"/>
    </location>
</feature>
<proteinExistence type="predicted"/>
<feature type="compositionally biased region" description="Basic residues" evidence="1">
    <location>
        <begin position="89"/>
        <end position="99"/>
    </location>
</feature>
<name>A0A6J4LJK5_9BACT</name>
<protein>
    <submittedName>
        <fullName evidence="2">Uncharacterized protein</fullName>
    </submittedName>
</protein>
<feature type="compositionally biased region" description="Low complexity" evidence="1">
    <location>
        <begin position="24"/>
        <end position="42"/>
    </location>
</feature>
<dbReference type="EMBL" id="CADCTW010000131">
    <property type="protein sequence ID" value="CAA9334981.1"/>
    <property type="molecule type" value="Genomic_DNA"/>
</dbReference>
<feature type="non-terminal residue" evidence="2">
    <location>
        <position position="138"/>
    </location>
</feature>
<feature type="compositionally biased region" description="Basic residues" evidence="1">
    <location>
        <begin position="43"/>
        <end position="73"/>
    </location>
</feature>
<sequence>GLPHDLRAHVANASHRIRRRRSGAGRPAHGLAPAPGFPAALLLHRRRAGGLGRARGRRRGRHPAGRRDARARRGGVLPRAAHPPGVRGGAHRLRHRHHLPGAPLARPRRRRPQRDRQGRGDAAAGRVVARGGARRAGL</sequence>
<evidence type="ECO:0000313" key="2">
    <source>
        <dbReference type="EMBL" id="CAA9334981.1"/>
    </source>
</evidence>
<gene>
    <name evidence="2" type="ORF">AVDCRST_MAG68-2636</name>
</gene>
<evidence type="ECO:0000256" key="1">
    <source>
        <dbReference type="SAM" id="MobiDB-lite"/>
    </source>
</evidence>
<feature type="compositionally biased region" description="Low complexity" evidence="1">
    <location>
        <begin position="120"/>
        <end position="138"/>
    </location>
</feature>